<dbReference type="PRINTS" id="PR00457">
    <property type="entry name" value="ANPEROXIDASE"/>
</dbReference>
<dbReference type="PANTHER" id="PTHR11475">
    <property type="entry name" value="OXIDASE/PEROXIDASE"/>
    <property type="match status" value="1"/>
</dbReference>
<organism evidence="4 5">
    <name type="scientific">Lacibacter luteus</name>
    <dbReference type="NCBI Taxonomy" id="2508719"/>
    <lineage>
        <taxon>Bacteria</taxon>
        <taxon>Pseudomonadati</taxon>
        <taxon>Bacteroidota</taxon>
        <taxon>Chitinophagia</taxon>
        <taxon>Chitinophagales</taxon>
        <taxon>Chitinophagaceae</taxon>
        <taxon>Lacibacter</taxon>
    </lineage>
</organism>
<dbReference type="AlphaFoldDB" id="A0A4Q1CN45"/>
<evidence type="ECO:0000256" key="1">
    <source>
        <dbReference type="ARBA" id="ARBA00004613"/>
    </source>
</evidence>
<evidence type="ECO:0008006" key="6">
    <source>
        <dbReference type="Google" id="ProtNLM"/>
    </source>
</evidence>
<dbReference type="RefSeq" id="WP_129129874.1">
    <property type="nucleotide sequence ID" value="NZ_SDHW01000001.1"/>
</dbReference>
<dbReference type="PANTHER" id="PTHR11475:SF4">
    <property type="entry name" value="CHORION PEROXIDASE"/>
    <property type="match status" value="1"/>
</dbReference>
<evidence type="ECO:0000313" key="5">
    <source>
        <dbReference type="Proteomes" id="UP000290204"/>
    </source>
</evidence>
<dbReference type="PROSITE" id="PS50292">
    <property type="entry name" value="PEROXIDASE_3"/>
    <property type="match status" value="1"/>
</dbReference>
<dbReference type="GO" id="GO:0006979">
    <property type="term" value="P:response to oxidative stress"/>
    <property type="evidence" value="ECO:0007669"/>
    <property type="project" value="InterPro"/>
</dbReference>
<protein>
    <recommendedName>
        <fullName evidence="6">Peroxidase</fullName>
    </recommendedName>
</protein>
<keyword evidence="3" id="KW-0325">Glycoprotein</keyword>
<dbReference type="OrthoDB" id="9765610at2"/>
<evidence type="ECO:0000256" key="2">
    <source>
        <dbReference type="ARBA" id="ARBA00022525"/>
    </source>
</evidence>
<comment type="caution">
    <text evidence="4">The sequence shown here is derived from an EMBL/GenBank/DDBJ whole genome shotgun (WGS) entry which is preliminary data.</text>
</comment>
<name>A0A4Q1CN45_9BACT</name>
<reference evidence="4 5" key="1">
    <citation type="submission" date="2019-01" db="EMBL/GenBank/DDBJ databases">
        <title>Lacibacter sp. strain TTM-7.</title>
        <authorList>
            <person name="Chen W.-M."/>
        </authorList>
    </citation>
    <scope>NUCLEOTIDE SEQUENCE [LARGE SCALE GENOMIC DNA]</scope>
    <source>
        <strain evidence="4 5">TTM-7</strain>
    </source>
</reference>
<dbReference type="EMBL" id="SDHW01000001">
    <property type="protein sequence ID" value="RXK62503.1"/>
    <property type="molecule type" value="Genomic_DNA"/>
</dbReference>
<keyword evidence="5" id="KW-1185">Reference proteome</keyword>
<dbReference type="InterPro" id="IPR010255">
    <property type="entry name" value="Haem_peroxidase_sf"/>
</dbReference>
<dbReference type="Pfam" id="PF03098">
    <property type="entry name" value="An_peroxidase"/>
    <property type="match status" value="1"/>
</dbReference>
<dbReference type="SUPFAM" id="SSF48113">
    <property type="entry name" value="Heme-dependent peroxidases"/>
    <property type="match status" value="1"/>
</dbReference>
<dbReference type="Gene3D" id="1.10.640.10">
    <property type="entry name" value="Haem peroxidase domain superfamily, animal type"/>
    <property type="match status" value="1"/>
</dbReference>
<proteinExistence type="predicted"/>
<dbReference type="InterPro" id="IPR019791">
    <property type="entry name" value="Haem_peroxidase_animal"/>
</dbReference>
<keyword evidence="2" id="KW-0964">Secreted</keyword>
<dbReference type="GO" id="GO:0004601">
    <property type="term" value="F:peroxidase activity"/>
    <property type="evidence" value="ECO:0007669"/>
    <property type="project" value="InterPro"/>
</dbReference>
<gene>
    <name evidence="4" type="ORF">ESA94_05745</name>
</gene>
<dbReference type="InterPro" id="IPR037120">
    <property type="entry name" value="Haem_peroxidase_sf_animal"/>
</dbReference>
<dbReference type="Proteomes" id="UP000290204">
    <property type="component" value="Unassembled WGS sequence"/>
</dbReference>
<dbReference type="CDD" id="cd09819">
    <property type="entry name" value="An_peroxidase_bacterial_1"/>
    <property type="match status" value="1"/>
</dbReference>
<accession>A0A4Q1CN45</accession>
<comment type="subcellular location">
    <subcellularLocation>
        <location evidence="1">Secreted</location>
    </subcellularLocation>
</comment>
<dbReference type="GO" id="GO:0005576">
    <property type="term" value="C:extracellular region"/>
    <property type="evidence" value="ECO:0007669"/>
    <property type="project" value="UniProtKB-SubCell"/>
</dbReference>
<evidence type="ECO:0000256" key="3">
    <source>
        <dbReference type="ARBA" id="ARBA00023180"/>
    </source>
</evidence>
<evidence type="ECO:0000313" key="4">
    <source>
        <dbReference type="EMBL" id="RXK62503.1"/>
    </source>
</evidence>
<dbReference type="GO" id="GO:0020037">
    <property type="term" value="F:heme binding"/>
    <property type="evidence" value="ECO:0007669"/>
    <property type="project" value="InterPro"/>
</dbReference>
<sequence>MAKSTKPVKKSAAATRVTGTELAELTKRMKVLRINPTVNITKFAAAVKKINPNALIPVSKLPEDVVASLKNLKDSAKRFHGAKIPLTWFPPQLIFSPCSDKFGYLTSATVRASSKMDFNVVNVGLLNQLGELMGNSDREATITDSNIPAGYTYFGQFVDHDITLDVSSTIDAVNDANSINNMRTPALDLDNVYGRGPALNPFLYEFPSSGPSTAVKLKLGVNRDAGKGGPSTVGGGIAGMQIQTDFDVPRMSGTNTAVIGDPRNDENLFVAQFQSAMLKFHNAVVDIVVASGFTGDIFVEAKKIVTHHYQWAVINDFLKRICGAATVTNSLSSVVATVGSPFRMPVEFSVGAYRFGHSLIRERYWINHNFINQPLADAFGFIRNPNLPVLSNWVVDFNAFFQTGIPVPVFNMARKIDSVLANGLETLPGGSGIMSILAARNLRRGLALGLPSGQATAVALGLVPLTTAQLKSGLSAAEVTLLNSNGGILLSKTPLWYYCLREAAVVGGGNSLGPLGAKIVADTFVRMLKRDGDSYINKPGGFTPFLPSDAAGNFTVTDIIKFSGVNVP</sequence>